<evidence type="ECO:0000313" key="2">
    <source>
        <dbReference type="Proteomes" id="UP001151018"/>
    </source>
</evidence>
<gene>
    <name evidence="1" type="ORF">O9X88_08105</name>
</gene>
<accession>A0A9X3QZP2</accession>
<sequence>MEGYREAAKLVLRETSILIRYAVATIELGRRGETYCEDAGKVLAQKSAVVVLIEKGANLPPDIAVALDRIVDVGHLNPNHLISAAKNVWQIDIASEAASRLCRYTPSLLFGALRKGRPISGRSQS</sequence>
<dbReference type="RefSeq" id="WP_244614287.1">
    <property type="nucleotide sequence ID" value="NZ_JAPZLN010000005.1"/>
</dbReference>
<proteinExistence type="predicted"/>
<dbReference type="Proteomes" id="UP001151018">
    <property type="component" value="Unassembled WGS sequence"/>
</dbReference>
<organism evidence="1 2">
    <name type="scientific">Agrobacterium salinitolerans</name>
    <dbReference type="NCBI Taxonomy" id="1183413"/>
    <lineage>
        <taxon>Bacteria</taxon>
        <taxon>Pseudomonadati</taxon>
        <taxon>Pseudomonadota</taxon>
        <taxon>Alphaproteobacteria</taxon>
        <taxon>Hyphomicrobiales</taxon>
        <taxon>Rhizobiaceae</taxon>
        <taxon>Rhizobium/Agrobacterium group</taxon>
        <taxon>Agrobacterium</taxon>
    </lineage>
</organism>
<name>A0A9X3QZP2_9HYPH</name>
<protein>
    <submittedName>
        <fullName evidence="1">Uncharacterized protein</fullName>
    </submittedName>
</protein>
<dbReference type="GeneID" id="79864827"/>
<comment type="caution">
    <text evidence="1">The sequence shown here is derived from an EMBL/GenBank/DDBJ whole genome shotgun (WGS) entry which is preliminary data.</text>
</comment>
<dbReference type="AlphaFoldDB" id="A0A9X3QZP2"/>
<reference evidence="1" key="1">
    <citation type="submission" date="2022-12" db="EMBL/GenBank/DDBJ databases">
        <title>Draft genome sequences of 22 rhizogenic Agrobacterium biovar 1 strains, the causative agent of hairy root disease.</title>
        <authorList>
            <person name="Kim N."/>
            <person name="Vargas P."/>
            <person name="Rediers H."/>
        </authorList>
    </citation>
    <scope>NUCLEOTIDE SEQUENCE</scope>
    <source>
        <strain evidence="1">ST15.13.006</strain>
    </source>
</reference>
<evidence type="ECO:0000313" key="1">
    <source>
        <dbReference type="EMBL" id="MCZ7937509.1"/>
    </source>
</evidence>
<dbReference type="EMBL" id="JAPZLR010000004">
    <property type="protein sequence ID" value="MCZ7937509.1"/>
    <property type="molecule type" value="Genomic_DNA"/>
</dbReference>